<keyword evidence="1" id="KW-0472">Membrane</keyword>
<protein>
    <recommendedName>
        <fullName evidence="4">DUF3592 domain-containing protein</fullName>
    </recommendedName>
</protein>
<keyword evidence="1" id="KW-0812">Transmembrane</keyword>
<organism evidence="2 3">
    <name type="scientific">Ignatzschineria rhizosphaerae</name>
    <dbReference type="NCBI Taxonomy" id="2923279"/>
    <lineage>
        <taxon>Bacteria</taxon>
        <taxon>Pseudomonadati</taxon>
        <taxon>Pseudomonadota</taxon>
        <taxon>Gammaproteobacteria</taxon>
        <taxon>Cardiobacteriales</taxon>
        <taxon>Ignatzschineriaceae</taxon>
        <taxon>Ignatzschineria</taxon>
    </lineage>
</organism>
<feature type="transmembrane region" description="Helical" evidence="1">
    <location>
        <begin position="162"/>
        <end position="185"/>
    </location>
</feature>
<evidence type="ECO:0000256" key="1">
    <source>
        <dbReference type="SAM" id="Phobius"/>
    </source>
</evidence>
<gene>
    <name evidence="2" type="ORF">MMG00_06560</name>
</gene>
<accession>A0ABY3X3T0</accession>
<evidence type="ECO:0000313" key="2">
    <source>
        <dbReference type="EMBL" id="UNM97499.1"/>
    </source>
</evidence>
<evidence type="ECO:0008006" key="4">
    <source>
        <dbReference type="Google" id="ProtNLM"/>
    </source>
</evidence>
<dbReference type="Proteomes" id="UP000829542">
    <property type="component" value="Chromosome"/>
</dbReference>
<keyword evidence="1" id="KW-1133">Transmembrane helix</keyword>
<evidence type="ECO:0000313" key="3">
    <source>
        <dbReference type="Proteomes" id="UP000829542"/>
    </source>
</evidence>
<reference evidence="2 3" key="1">
    <citation type="submission" date="2022-03" db="EMBL/GenBank/DDBJ databases">
        <title>Ignatzschineria rhizosphaerae HR5S32.</title>
        <authorList>
            <person name="Sun J.Q."/>
            <person name="Feng J.Y."/>
        </authorList>
    </citation>
    <scope>NUCLEOTIDE SEQUENCE [LARGE SCALE GENOMIC DNA]</scope>
    <source>
        <strain evidence="2 3">HR5S32</strain>
    </source>
</reference>
<name>A0ABY3X3T0_9GAMM</name>
<feature type="transmembrane region" description="Helical" evidence="1">
    <location>
        <begin position="48"/>
        <end position="68"/>
    </location>
</feature>
<proteinExistence type="predicted"/>
<dbReference type="RefSeq" id="WP_242153118.1">
    <property type="nucleotide sequence ID" value="NZ_CP093379.1"/>
</dbReference>
<keyword evidence="3" id="KW-1185">Reference proteome</keyword>
<sequence length="285" mass="32386">MVLKMLGIVALSLLILWLWRKVVGDNVTLIEFINRYTFNIIPKTLTIIKTIIGSGFALIYCLGLLVGFSSGFYTLYKGTDYLIDQISWQSTSIKVTGKIIDADNSKNMSEALVRFEDQEGLMHEFLYRANYNGTHFDIGEALPVYYQSENPVKSATLNNKGAYGVIAFLYFYGLAVSSFAIFFIVRVYQGYRRERGEARLEKEGRLITVKVTRLINQGDYLLAEAEYHPVLSNAIYYYVSGRIAVEDVDLNKLVGASAKVKILPSDPSIYLFYTEDLVRLVRFED</sequence>
<dbReference type="EMBL" id="CP093379">
    <property type="protein sequence ID" value="UNM97499.1"/>
    <property type="molecule type" value="Genomic_DNA"/>
</dbReference>